<dbReference type="Proteomes" id="UP000639772">
    <property type="component" value="Unassembled WGS sequence"/>
</dbReference>
<evidence type="ECO:0000313" key="3">
    <source>
        <dbReference type="EMBL" id="KAG0448212.1"/>
    </source>
</evidence>
<feature type="compositionally biased region" description="Polar residues" evidence="1">
    <location>
        <begin position="1"/>
        <end position="10"/>
    </location>
</feature>
<dbReference type="EMBL" id="JADCNL010000347">
    <property type="protein sequence ID" value="KAG0448212.1"/>
    <property type="molecule type" value="Genomic_DNA"/>
</dbReference>
<gene>
    <name evidence="3" type="ORF">HPP92_027968</name>
    <name evidence="2" type="ORF">HPP92_028001</name>
</gene>
<organism evidence="3 4">
    <name type="scientific">Vanilla planifolia</name>
    <name type="common">Vanilla</name>
    <dbReference type="NCBI Taxonomy" id="51239"/>
    <lineage>
        <taxon>Eukaryota</taxon>
        <taxon>Viridiplantae</taxon>
        <taxon>Streptophyta</taxon>
        <taxon>Embryophyta</taxon>
        <taxon>Tracheophyta</taxon>
        <taxon>Spermatophyta</taxon>
        <taxon>Magnoliopsida</taxon>
        <taxon>Liliopsida</taxon>
        <taxon>Asparagales</taxon>
        <taxon>Orchidaceae</taxon>
        <taxon>Vanilloideae</taxon>
        <taxon>Vanilleae</taxon>
        <taxon>Vanilla</taxon>
    </lineage>
</organism>
<feature type="compositionally biased region" description="Low complexity" evidence="1">
    <location>
        <begin position="50"/>
        <end position="66"/>
    </location>
</feature>
<proteinExistence type="predicted"/>
<comment type="caution">
    <text evidence="3">The sequence shown here is derived from an EMBL/GenBank/DDBJ whole genome shotgun (WGS) entry which is preliminary data.</text>
</comment>
<evidence type="ECO:0000313" key="4">
    <source>
        <dbReference type="Proteomes" id="UP000636800"/>
    </source>
</evidence>
<dbReference type="EMBL" id="JADCNM010000348">
    <property type="protein sequence ID" value="KAG0448120.1"/>
    <property type="molecule type" value="Genomic_DNA"/>
</dbReference>
<feature type="compositionally biased region" description="Basic and acidic residues" evidence="1">
    <location>
        <begin position="28"/>
        <end position="38"/>
    </location>
</feature>
<accession>A0A835PD08</accession>
<keyword evidence="4" id="KW-1185">Reference proteome</keyword>
<evidence type="ECO:0000313" key="5">
    <source>
        <dbReference type="Proteomes" id="UP000639772"/>
    </source>
</evidence>
<feature type="region of interest" description="Disordered" evidence="1">
    <location>
        <begin position="1"/>
        <end position="96"/>
    </location>
</feature>
<dbReference type="AlphaFoldDB" id="A0A835PD08"/>
<evidence type="ECO:0000313" key="2">
    <source>
        <dbReference type="EMBL" id="KAG0448120.1"/>
    </source>
</evidence>
<evidence type="ECO:0000256" key="1">
    <source>
        <dbReference type="SAM" id="MobiDB-lite"/>
    </source>
</evidence>
<reference evidence="4 5" key="1">
    <citation type="journal article" date="2020" name="Nat. Food">
        <title>A phased Vanilla planifolia genome enables genetic improvement of flavour and production.</title>
        <authorList>
            <person name="Hasing T."/>
            <person name="Tang H."/>
            <person name="Brym M."/>
            <person name="Khazi F."/>
            <person name="Huang T."/>
            <person name="Chambers A.H."/>
        </authorList>
    </citation>
    <scope>NUCLEOTIDE SEQUENCE [LARGE SCALE GENOMIC DNA]</scope>
    <source>
        <tissue evidence="3">Leaf</tissue>
    </source>
</reference>
<sequence length="130" mass="13712">MPPVQTSPGGSPSRPEWALAAAGTTSSRENHGIRRQTEAESDWEASSHLPPSRTATAPASSRAQQANDVGRAAPEPAHPGSDAEVAAWQGERGGEDGRGFLLLVRAHRIATDDIREMLMSQCAASAAKCW</sequence>
<dbReference type="Proteomes" id="UP000636800">
    <property type="component" value="Unassembled WGS sequence"/>
</dbReference>
<name>A0A835PD08_VANPL</name>
<protein>
    <submittedName>
        <fullName evidence="3">Uncharacterized protein</fullName>
    </submittedName>
</protein>